<dbReference type="AlphaFoldDB" id="A0A5N6YZQ8"/>
<gene>
    <name evidence="1" type="ORF">BDV28DRAFT_139620</name>
</gene>
<evidence type="ECO:0000313" key="1">
    <source>
        <dbReference type="EMBL" id="KAE8350176.1"/>
    </source>
</evidence>
<organism evidence="1 2">
    <name type="scientific">Aspergillus coremiiformis</name>
    <dbReference type="NCBI Taxonomy" id="138285"/>
    <lineage>
        <taxon>Eukaryota</taxon>
        <taxon>Fungi</taxon>
        <taxon>Dikarya</taxon>
        <taxon>Ascomycota</taxon>
        <taxon>Pezizomycotina</taxon>
        <taxon>Eurotiomycetes</taxon>
        <taxon>Eurotiomycetidae</taxon>
        <taxon>Eurotiales</taxon>
        <taxon>Aspergillaceae</taxon>
        <taxon>Aspergillus</taxon>
        <taxon>Aspergillus subgen. Circumdati</taxon>
    </lineage>
</organism>
<protein>
    <submittedName>
        <fullName evidence="1">Uncharacterized protein</fullName>
    </submittedName>
</protein>
<dbReference type="Proteomes" id="UP000327118">
    <property type="component" value="Unassembled WGS sequence"/>
</dbReference>
<accession>A0A5N6YZQ8</accession>
<dbReference type="EMBL" id="ML739242">
    <property type="protein sequence ID" value="KAE8350176.1"/>
    <property type="molecule type" value="Genomic_DNA"/>
</dbReference>
<keyword evidence="2" id="KW-1185">Reference proteome</keyword>
<evidence type="ECO:0000313" key="2">
    <source>
        <dbReference type="Proteomes" id="UP000327118"/>
    </source>
</evidence>
<proteinExistence type="predicted"/>
<name>A0A5N6YZQ8_9EURO</name>
<reference evidence="2" key="1">
    <citation type="submission" date="2019-04" db="EMBL/GenBank/DDBJ databases">
        <title>Friends and foes A comparative genomics studyof 23 Aspergillus species from section Flavi.</title>
        <authorList>
            <consortium name="DOE Joint Genome Institute"/>
            <person name="Kjaerbolling I."/>
            <person name="Vesth T."/>
            <person name="Frisvad J.C."/>
            <person name="Nybo J.L."/>
            <person name="Theobald S."/>
            <person name="Kildgaard S."/>
            <person name="Isbrandt T."/>
            <person name="Kuo A."/>
            <person name="Sato A."/>
            <person name="Lyhne E.K."/>
            <person name="Kogle M.E."/>
            <person name="Wiebenga A."/>
            <person name="Kun R.S."/>
            <person name="Lubbers R.J."/>
            <person name="Makela M.R."/>
            <person name="Barry K."/>
            <person name="Chovatia M."/>
            <person name="Clum A."/>
            <person name="Daum C."/>
            <person name="Haridas S."/>
            <person name="He G."/>
            <person name="LaButti K."/>
            <person name="Lipzen A."/>
            <person name="Mondo S."/>
            <person name="Riley R."/>
            <person name="Salamov A."/>
            <person name="Simmons B.A."/>
            <person name="Magnuson J.K."/>
            <person name="Henrissat B."/>
            <person name="Mortensen U.H."/>
            <person name="Larsen T.O."/>
            <person name="Devries R.P."/>
            <person name="Grigoriev I.V."/>
            <person name="Machida M."/>
            <person name="Baker S.E."/>
            <person name="Andersen M.R."/>
        </authorList>
    </citation>
    <scope>NUCLEOTIDE SEQUENCE [LARGE SCALE GENOMIC DNA]</scope>
    <source>
        <strain evidence="2">CBS 553.77</strain>
    </source>
</reference>
<sequence length="82" mass="9360">MCIWVRSCEPCSTMMHHCQIMTETYHNGCYVLSYLNGMLQVSDPRPRSFHFWSPAFIEVFLIAAPCSSQPALWFSLVSLPAS</sequence>